<dbReference type="PROSITE" id="PS50835">
    <property type="entry name" value="IG_LIKE"/>
    <property type="match status" value="1"/>
</dbReference>
<reference evidence="2 3" key="1">
    <citation type="journal article" date="2019" name="Sci. Rep.">
        <title>Orb-weaving spider Araneus ventricosus genome elucidates the spidroin gene catalogue.</title>
        <authorList>
            <person name="Kono N."/>
            <person name="Nakamura H."/>
            <person name="Ohtoshi R."/>
            <person name="Moran D.A.P."/>
            <person name="Shinohara A."/>
            <person name="Yoshida Y."/>
            <person name="Fujiwara M."/>
            <person name="Mori M."/>
            <person name="Tomita M."/>
            <person name="Arakawa K."/>
        </authorList>
    </citation>
    <scope>NUCLEOTIDE SEQUENCE [LARGE SCALE GENOMIC DNA]</scope>
</reference>
<protein>
    <recommendedName>
        <fullName evidence="1">Ig-like domain-containing protein</fullName>
    </recommendedName>
</protein>
<dbReference type="SMART" id="SM00409">
    <property type="entry name" value="IG"/>
    <property type="match status" value="1"/>
</dbReference>
<dbReference type="EMBL" id="BGPR01001220">
    <property type="protein sequence ID" value="GBM48587.1"/>
    <property type="molecule type" value="Genomic_DNA"/>
</dbReference>
<dbReference type="InterPro" id="IPR013151">
    <property type="entry name" value="Immunoglobulin_dom"/>
</dbReference>
<proteinExistence type="predicted"/>
<dbReference type="SUPFAM" id="SSF48726">
    <property type="entry name" value="Immunoglobulin"/>
    <property type="match status" value="1"/>
</dbReference>
<keyword evidence="3" id="KW-1185">Reference proteome</keyword>
<accession>A0A4Y2G5S4</accession>
<dbReference type="InterPro" id="IPR003599">
    <property type="entry name" value="Ig_sub"/>
</dbReference>
<feature type="domain" description="Ig-like" evidence="1">
    <location>
        <begin position="24"/>
        <end position="110"/>
    </location>
</feature>
<sequence length="135" mass="15082">MEPPSPKSIQLQWRSEWGDKGEAPALQKPLMIPAELRLGERADIICTLRRGDLPVTFKWLFNGREIRGEELGKVTSYDVRSSVYLMDKLRAENVGNYTCTVSNAAGSDIASGQLLVEGEYIHPFLGPVRESVSFK</sequence>
<evidence type="ECO:0000313" key="2">
    <source>
        <dbReference type="EMBL" id="GBM48587.1"/>
    </source>
</evidence>
<gene>
    <name evidence="2" type="ORF">AVEN_99020_1</name>
</gene>
<dbReference type="Pfam" id="PF00047">
    <property type="entry name" value="ig"/>
    <property type="match status" value="1"/>
</dbReference>
<name>A0A4Y2G5S4_ARAVE</name>
<dbReference type="InterPro" id="IPR013783">
    <property type="entry name" value="Ig-like_fold"/>
</dbReference>
<dbReference type="InterPro" id="IPR036179">
    <property type="entry name" value="Ig-like_dom_sf"/>
</dbReference>
<evidence type="ECO:0000313" key="3">
    <source>
        <dbReference type="Proteomes" id="UP000499080"/>
    </source>
</evidence>
<comment type="caution">
    <text evidence="2">The sequence shown here is derived from an EMBL/GenBank/DDBJ whole genome shotgun (WGS) entry which is preliminary data.</text>
</comment>
<dbReference type="InterPro" id="IPR007110">
    <property type="entry name" value="Ig-like_dom"/>
</dbReference>
<dbReference type="Gene3D" id="2.60.40.10">
    <property type="entry name" value="Immunoglobulins"/>
    <property type="match status" value="1"/>
</dbReference>
<dbReference type="Proteomes" id="UP000499080">
    <property type="component" value="Unassembled WGS sequence"/>
</dbReference>
<dbReference type="OrthoDB" id="6435434at2759"/>
<evidence type="ECO:0000259" key="1">
    <source>
        <dbReference type="PROSITE" id="PS50835"/>
    </source>
</evidence>
<dbReference type="AlphaFoldDB" id="A0A4Y2G5S4"/>
<organism evidence="2 3">
    <name type="scientific">Araneus ventricosus</name>
    <name type="common">Orbweaver spider</name>
    <name type="synonym">Epeira ventricosa</name>
    <dbReference type="NCBI Taxonomy" id="182803"/>
    <lineage>
        <taxon>Eukaryota</taxon>
        <taxon>Metazoa</taxon>
        <taxon>Ecdysozoa</taxon>
        <taxon>Arthropoda</taxon>
        <taxon>Chelicerata</taxon>
        <taxon>Arachnida</taxon>
        <taxon>Araneae</taxon>
        <taxon>Araneomorphae</taxon>
        <taxon>Entelegynae</taxon>
        <taxon>Araneoidea</taxon>
        <taxon>Araneidae</taxon>
        <taxon>Araneus</taxon>
    </lineage>
</organism>